<organism evidence="1 2">
    <name type="scientific">Acidiferrobacter thiooxydans</name>
    <dbReference type="NCBI Taxonomy" id="163359"/>
    <lineage>
        <taxon>Bacteria</taxon>
        <taxon>Pseudomonadati</taxon>
        <taxon>Pseudomonadota</taxon>
        <taxon>Gammaproteobacteria</taxon>
        <taxon>Acidiferrobacterales</taxon>
        <taxon>Acidiferrobacteraceae</taxon>
        <taxon>Acidiferrobacter</taxon>
    </lineage>
</organism>
<evidence type="ECO:0000313" key="2">
    <source>
        <dbReference type="Proteomes" id="UP000253250"/>
    </source>
</evidence>
<name>A0A1C2FWU6_9GAMM</name>
<comment type="caution">
    <text evidence="1">The sequence shown here is derived from an EMBL/GenBank/DDBJ whole genome shotgun (WGS) entry which is preliminary data.</text>
</comment>
<keyword evidence="2" id="KW-1185">Reference proteome</keyword>
<proteinExistence type="predicted"/>
<protein>
    <submittedName>
        <fullName evidence="1">Uncharacterized protein</fullName>
    </submittedName>
</protein>
<sequence length="86" mass="9587">MTKNLLHFVAVKVGGDTYDLRQADHLLLKVPVIYKKVPTSRWTDKHNRITPIGPFDVSAQASISVFIGPYALDCTTRSITGEFGIR</sequence>
<reference evidence="1 2" key="1">
    <citation type="submission" date="2018-02" db="EMBL/GenBank/DDBJ databases">
        <title>Insights into the biology of acidophilic members of the Acidiferrobacteraceae family derived from comparative genomic analyses.</title>
        <authorList>
            <person name="Issotta F."/>
            <person name="Thyssen C."/>
            <person name="Mena C."/>
            <person name="Moya A."/>
            <person name="Bellenberg S."/>
            <person name="Sproer C."/>
            <person name="Covarrubias P.C."/>
            <person name="Sand W."/>
            <person name="Quatrini R."/>
            <person name="Vera M."/>
        </authorList>
    </citation>
    <scope>NUCLEOTIDE SEQUENCE [LARGE SCALE GENOMIC DNA]</scope>
    <source>
        <strain evidence="2">m-1</strain>
    </source>
</reference>
<dbReference type="Proteomes" id="UP000253250">
    <property type="component" value="Unassembled WGS sequence"/>
</dbReference>
<evidence type="ECO:0000313" key="1">
    <source>
        <dbReference type="EMBL" id="RCN55808.1"/>
    </source>
</evidence>
<accession>A0A1C2FWU6</accession>
<dbReference type="AlphaFoldDB" id="A0A1C2FWU6"/>
<dbReference type="EMBL" id="PSYR01000002">
    <property type="protein sequence ID" value="RCN55808.1"/>
    <property type="molecule type" value="Genomic_DNA"/>
</dbReference>
<gene>
    <name evidence="1" type="ORF">C4900_07765</name>
</gene>